<feature type="compositionally biased region" description="Basic and acidic residues" evidence="12">
    <location>
        <begin position="711"/>
        <end position="722"/>
    </location>
</feature>
<reference evidence="14 15" key="1">
    <citation type="journal article" date="2017" name="PLoS Biol.">
        <title>The sea cucumber genome provides insights into morphological evolution and visceral regeneration.</title>
        <authorList>
            <person name="Zhang X."/>
            <person name="Sun L."/>
            <person name="Yuan J."/>
            <person name="Sun Y."/>
            <person name="Gao Y."/>
            <person name="Zhang L."/>
            <person name="Li S."/>
            <person name="Dai H."/>
            <person name="Hamel J.F."/>
            <person name="Liu C."/>
            <person name="Yu Y."/>
            <person name="Liu S."/>
            <person name="Lin W."/>
            <person name="Guo K."/>
            <person name="Jin S."/>
            <person name="Xu P."/>
            <person name="Storey K.B."/>
            <person name="Huan P."/>
            <person name="Zhang T."/>
            <person name="Zhou Y."/>
            <person name="Zhang J."/>
            <person name="Lin C."/>
            <person name="Li X."/>
            <person name="Xing L."/>
            <person name="Huo D."/>
            <person name="Sun M."/>
            <person name="Wang L."/>
            <person name="Mercier A."/>
            <person name="Li F."/>
            <person name="Yang H."/>
            <person name="Xiang J."/>
        </authorList>
    </citation>
    <scope>NUCLEOTIDE SEQUENCE [LARGE SCALE GENOMIC DNA]</scope>
    <source>
        <strain evidence="14">Shaxun</strain>
        <tissue evidence="14">Muscle</tissue>
    </source>
</reference>
<dbReference type="PANTHER" id="PTHR23235">
    <property type="entry name" value="KRUEPPEL-LIKE TRANSCRIPTION FACTOR"/>
    <property type="match status" value="1"/>
</dbReference>
<evidence type="ECO:0000313" key="14">
    <source>
        <dbReference type="EMBL" id="PIK52532.1"/>
    </source>
</evidence>
<dbReference type="AlphaFoldDB" id="A0A2G8KX32"/>
<evidence type="ECO:0000256" key="12">
    <source>
        <dbReference type="SAM" id="MobiDB-lite"/>
    </source>
</evidence>
<feature type="domain" description="C2H2-type" evidence="13">
    <location>
        <begin position="654"/>
        <end position="683"/>
    </location>
</feature>
<evidence type="ECO:0000256" key="7">
    <source>
        <dbReference type="ARBA" id="ARBA00023125"/>
    </source>
</evidence>
<dbReference type="Pfam" id="PF00096">
    <property type="entry name" value="zf-C2H2"/>
    <property type="match status" value="2"/>
</dbReference>
<dbReference type="Proteomes" id="UP000230750">
    <property type="component" value="Unassembled WGS sequence"/>
</dbReference>
<name>A0A2G8KX32_STIJA</name>
<keyword evidence="3" id="KW-0677">Repeat</keyword>
<feature type="compositionally biased region" description="Polar residues" evidence="12">
    <location>
        <begin position="9"/>
        <end position="24"/>
    </location>
</feature>
<evidence type="ECO:0000256" key="5">
    <source>
        <dbReference type="ARBA" id="ARBA00022833"/>
    </source>
</evidence>
<protein>
    <submittedName>
        <fullName evidence="14">Putative transcription factor Sp3-like isoform X3</fullName>
    </submittedName>
</protein>
<dbReference type="SUPFAM" id="SSF57667">
    <property type="entry name" value="beta-beta-alpha zinc fingers"/>
    <property type="match status" value="2"/>
</dbReference>
<dbReference type="InterPro" id="IPR036236">
    <property type="entry name" value="Znf_C2H2_sf"/>
</dbReference>
<dbReference type="PROSITE" id="PS50157">
    <property type="entry name" value="ZINC_FINGER_C2H2_2"/>
    <property type="match status" value="3"/>
</dbReference>
<evidence type="ECO:0000256" key="4">
    <source>
        <dbReference type="ARBA" id="ARBA00022771"/>
    </source>
</evidence>
<dbReference type="FunFam" id="3.30.160.60:FF:000014">
    <property type="entry name" value="Transcription factor Sp3"/>
    <property type="match status" value="1"/>
</dbReference>
<evidence type="ECO:0000256" key="11">
    <source>
        <dbReference type="PROSITE-ProRule" id="PRU00042"/>
    </source>
</evidence>
<evidence type="ECO:0000256" key="10">
    <source>
        <dbReference type="ARBA" id="ARBA00038409"/>
    </source>
</evidence>
<dbReference type="InterPro" id="IPR013087">
    <property type="entry name" value="Znf_C2H2_type"/>
</dbReference>
<evidence type="ECO:0000313" key="15">
    <source>
        <dbReference type="Proteomes" id="UP000230750"/>
    </source>
</evidence>
<accession>A0A2G8KX32</accession>
<keyword evidence="6" id="KW-0805">Transcription regulation</keyword>
<feature type="region of interest" description="Disordered" evidence="12">
    <location>
        <begin position="707"/>
        <end position="736"/>
    </location>
</feature>
<keyword evidence="15" id="KW-1185">Reference proteome</keyword>
<evidence type="ECO:0000256" key="6">
    <source>
        <dbReference type="ARBA" id="ARBA00023015"/>
    </source>
</evidence>
<dbReference type="OrthoDB" id="3437960at2759"/>
<dbReference type="PROSITE" id="PS00028">
    <property type="entry name" value="ZINC_FINGER_C2H2_1"/>
    <property type="match status" value="3"/>
</dbReference>
<keyword evidence="7" id="KW-0238">DNA-binding</keyword>
<sequence length="786" mass="83528">MSKTDESKSSGTSQGQENSGSQPSPLALLAATCSKIGSPSKPAKTQGNQSNQAQAVQVLNQAQSQAILTATGQPVLQPAQIFQSNGIQYNVVPQLVVDADGNIIPQNAGNQATSTSQQQVVQQTGQFTQAQTSTGNQVVNIPGFGNVLIPTGGQVLQGNQIVQNVATPTRLSIGNPPIALQVANNYSGVVPVSSAQVVSGGQQFTLGNVSSQNTAVGTTQKGQQNLQPKTMVDSKSSDVTSVVQTPHKTSNVVGSLGATANPTVSSQQVQVLPQQTAYPLESLCRRMCKNCKQSAVCPGTIPEHTKAYTECVKPVTSAGTEYSQQPTDITEQSAQQVTTAQQQNVVSSQATPVTSTATSKVQTSTAGTQLQGQTIQFGQQNLQIQQLPNGQITLTPQPTQQQGIVLQAIQQPQTITLQTLGNIQGVPQTITIPIQSQTVGQQLAGANIFIQTPQGLQAVQPGQALYQNPVFLGGNNGGVQTLQIQGLNVAGQQQQQTATSNAITTVPYATTIGGQQVQISQMQAATLGNKGQIVTQNNSNGITLPTKSWTNQQAVTNTTQSSNLLTPQQVVTGSAQFISLPGDGEIPDGSSQRVKKVVKRMACTCPNCSDSEKNHSGSGKKKQHICHIAGCKKVYGKTSHLRAHLRWHTGERPFVCDWIFCGKRFTRSDELQRHKRTHTGEKKFECTECGKRFMRSDHLTKHVRTHINKQRSKDSPDVKPGDMEMGGMEASPSMVEGEGLQRTIVTPAMDSSMITMNSNIQATQGMVGKPMEGTNMVEDGENITLN</sequence>
<keyword evidence="2" id="KW-0479">Metal-binding</keyword>
<dbReference type="SMART" id="SM00355">
    <property type="entry name" value="ZnF_C2H2"/>
    <property type="match status" value="3"/>
</dbReference>
<feature type="region of interest" description="Disordered" evidence="12">
    <location>
        <begin position="1"/>
        <end position="28"/>
    </location>
</feature>
<proteinExistence type="inferred from homology"/>
<evidence type="ECO:0000256" key="9">
    <source>
        <dbReference type="ARBA" id="ARBA00023242"/>
    </source>
</evidence>
<keyword evidence="9" id="KW-0539">Nucleus</keyword>
<feature type="domain" description="C2H2-type" evidence="13">
    <location>
        <begin position="624"/>
        <end position="653"/>
    </location>
</feature>
<dbReference type="GO" id="GO:0005634">
    <property type="term" value="C:nucleus"/>
    <property type="evidence" value="ECO:0007669"/>
    <property type="project" value="UniProtKB-SubCell"/>
</dbReference>
<evidence type="ECO:0000259" key="13">
    <source>
        <dbReference type="PROSITE" id="PS50157"/>
    </source>
</evidence>
<evidence type="ECO:0000256" key="1">
    <source>
        <dbReference type="ARBA" id="ARBA00004123"/>
    </source>
</evidence>
<organism evidence="14 15">
    <name type="scientific">Stichopus japonicus</name>
    <name type="common">Sea cucumber</name>
    <dbReference type="NCBI Taxonomy" id="307972"/>
    <lineage>
        <taxon>Eukaryota</taxon>
        <taxon>Metazoa</taxon>
        <taxon>Echinodermata</taxon>
        <taxon>Eleutherozoa</taxon>
        <taxon>Echinozoa</taxon>
        <taxon>Holothuroidea</taxon>
        <taxon>Aspidochirotacea</taxon>
        <taxon>Aspidochirotida</taxon>
        <taxon>Stichopodidae</taxon>
        <taxon>Apostichopus</taxon>
    </lineage>
</organism>
<feature type="domain" description="C2H2-type" evidence="13">
    <location>
        <begin position="684"/>
        <end position="711"/>
    </location>
</feature>
<dbReference type="FunFam" id="3.30.160.60:FF:001110">
    <property type="entry name" value="Krueppel factor 13"/>
    <property type="match status" value="1"/>
</dbReference>
<feature type="region of interest" description="Disordered" evidence="12">
    <location>
        <begin position="766"/>
        <end position="786"/>
    </location>
</feature>
<dbReference type="EMBL" id="MRZV01000325">
    <property type="protein sequence ID" value="PIK52532.1"/>
    <property type="molecule type" value="Genomic_DNA"/>
</dbReference>
<comment type="subcellular location">
    <subcellularLocation>
        <location evidence="1">Nucleus</location>
    </subcellularLocation>
</comment>
<dbReference type="GO" id="GO:0008270">
    <property type="term" value="F:zinc ion binding"/>
    <property type="evidence" value="ECO:0007669"/>
    <property type="project" value="UniProtKB-KW"/>
</dbReference>
<comment type="similarity">
    <text evidence="10">Belongs to the Sp1 C2H2-type zinc-finger protein family.</text>
</comment>
<comment type="caution">
    <text evidence="14">The sequence shown here is derived from an EMBL/GenBank/DDBJ whole genome shotgun (WGS) entry which is preliminary data.</text>
</comment>
<keyword evidence="4 11" id="KW-0863">Zinc-finger</keyword>
<dbReference type="PANTHER" id="PTHR23235:SF165">
    <property type="entry name" value="TRANSCRIPTION FACTOR BTD"/>
    <property type="match status" value="1"/>
</dbReference>
<evidence type="ECO:0000256" key="2">
    <source>
        <dbReference type="ARBA" id="ARBA00022723"/>
    </source>
</evidence>
<dbReference type="Gene3D" id="3.30.160.60">
    <property type="entry name" value="Classic Zinc Finger"/>
    <property type="match status" value="3"/>
</dbReference>
<evidence type="ECO:0000256" key="8">
    <source>
        <dbReference type="ARBA" id="ARBA00023163"/>
    </source>
</evidence>
<evidence type="ECO:0000256" key="3">
    <source>
        <dbReference type="ARBA" id="ARBA00022737"/>
    </source>
</evidence>
<dbReference type="GO" id="GO:0000981">
    <property type="term" value="F:DNA-binding transcription factor activity, RNA polymerase II-specific"/>
    <property type="evidence" value="ECO:0007669"/>
    <property type="project" value="TreeGrafter"/>
</dbReference>
<keyword evidence="8" id="KW-0804">Transcription</keyword>
<keyword evidence="5" id="KW-0862">Zinc</keyword>
<dbReference type="STRING" id="307972.A0A2G8KX32"/>
<gene>
    <name evidence="14" type="ORF">BSL78_10571</name>
</gene>
<dbReference type="GO" id="GO:0000978">
    <property type="term" value="F:RNA polymerase II cis-regulatory region sequence-specific DNA binding"/>
    <property type="evidence" value="ECO:0007669"/>
    <property type="project" value="TreeGrafter"/>
</dbReference>